<dbReference type="Proteomes" id="UP000526892">
    <property type="component" value="Unassembled WGS sequence"/>
</dbReference>
<evidence type="ECO:0000313" key="2">
    <source>
        <dbReference type="Proteomes" id="UP000526892"/>
    </source>
</evidence>
<proteinExistence type="predicted"/>
<dbReference type="EMBL" id="JACCDE010000006">
    <property type="protein sequence ID" value="NYS77237.1"/>
    <property type="molecule type" value="Genomic_DNA"/>
</dbReference>
<gene>
    <name evidence="1" type="ORF">HZS80_05835</name>
</gene>
<name>A0A7Z0RXJ8_9GAMM</name>
<organism evidence="1 2">
    <name type="scientific">Vreelandella glaciei</name>
    <dbReference type="NCBI Taxonomy" id="186761"/>
    <lineage>
        <taxon>Bacteria</taxon>
        <taxon>Pseudomonadati</taxon>
        <taxon>Pseudomonadota</taxon>
        <taxon>Gammaproteobacteria</taxon>
        <taxon>Oceanospirillales</taxon>
        <taxon>Halomonadaceae</taxon>
        <taxon>Vreelandella</taxon>
    </lineage>
</organism>
<sequence length="83" mass="9420">MRCGDIWAAALKIYFNDAKSAWKGHKQADWESLDDLLGDQRLLANLCRPIDVDPQLVASAMRDELSLLEINSKANYKGWEVNI</sequence>
<comment type="caution">
    <text evidence="1">The sequence shown here is derived from an EMBL/GenBank/DDBJ whole genome shotgun (WGS) entry which is preliminary data.</text>
</comment>
<evidence type="ECO:0000313" key="1">
    <source>
        <dbReference type="EMBL" id="NYS77237.1"/>
    </source>
</evidence>
<dbReference type="AlphaFoldDB" id="A0A7Z0RXJ8"/>
<protein>
    <submittedName>
        <fullName evidence="1">Uncharacterized protein</fullName>
    </submittedName>
</protein>
<accession>A0A7Z0RXJ8</accession>
<dbReference type="RefSeq" id="WP_179915421.1">
    <property type="nucleotide sequence ID" value="NZ_JACCDE010000006.1"/>
</dbReference>
<reference evidence="1 2" key="1">
    <citation type="journal article" date="2003" name="Extremophiles">
        <title>Halomonas glaciei sp. nov. isolated from fast ice of Adelie Land, Antarctica.</title>
        <authorList>
            <person name="Reddy G.S."/>
            <person name="Raghavan P.U."/>
            <person name="Sarita N.B."/>
            <person name="Prakash J.S."/>
            <person name="Nagesh N."/>
            <person name="Delille D."/>
            <person name="Shivaji S."/>
        </authorList>
    </citation>
    <scope>NUCLEOTIDE SEQUENCE [LARGE SCALE GENOMIC DNA]</scope>
    <source>
        <strain evidence="1 2">DD39</strain>
    </source>
</reference>
<keyword evidence="2" id="KW-1185">Reference proteome</keyword>